<dbReference type="Proteomes" id="UP000321378">
    <property type="component" value="Chromosome"/>
</dbReference>
<feature type="domain" description="DUF306" evidence="2">
    <location>
        <begin position="288"/>
        <end position="396"/>
    </location>
</feature>
<dbReference type="EMBL" id="AP019831">
    <property type="protein sequence ID" value="BBM44583.1"/>
    <property type="molecule type" value="Genomic_DNA"/>
</dbReference>
<proteinExistence type="predicted"/>
<sequence>MKKRFFLVGIFTMLLLCCVFLNAAVKKRVAVSTNLNGTSWKLTEIRKNGRNSRISENTNITINFSKNKINGSGGINGYSGSYKINRNSTLSATVTSTLMGGSLDLMNLEQDFFDILQSNPIIKYSKDTLTLTNRNGDIWTFKNPNTVNQKDKDSLPLSNLNGTSWKLTQIKKNRRNSYISENTNVTINFSKNKINGSGGINGYSGNYKINRNSTLSATVTSTLMGGSQDLMNLEQDFFDILQSNPMIKYSKDTLTLTNKDGDIWTFKNPNTVNQKDKDSLSLLKLKKKLLNTSWKLVDISDTKMRKILTTNEIRITLNFSEDRIHGDSGVNNYFSNYIMTSDNIMVGPIGSTKMAGPDNFMKLESQYLNILQNSKKIKLDNNRLIFMTDDGKTLTFKEM</sequence>
<reference evidence="3 6" key="1">
    <citation type="submission" date="2019-07" db="EMBL/GenBank/DDBJ databases">
        <title>Complete Genome Sequence of Leptotrichia trevisanii Strain JMUB3870.</title>
        <authorList>
            <person name="Watanabe S."/>
            <person name="Cui L."/>
        </authorList>
    </citation>
    <scope>NUCLEOTIDE SEQUENCE [LARGE SCALE GENOMIC DNA]</scope>
    <source>
        <strain evidence="3 6">JMUB3870</strain>
    </source>
</reference>
<dbReference type="InterPro" id="IPR005184">
    <property type="entry name" value="DUF306_Meta_HslJ"/>
</dbReference>
<evidence type="ECO:0000313" key="6">
    <source>
        <dbReference type="Proteomes" id="UP000422644"/>
    </source>
</evidence>
<feature type="domain" description="DUF306" evidence="2">
    <location>
        <begin position="159"/>
        <end position="267"/>
    </location>
</feature>
<keyword evidence="1" id="KW-0732">Signal</keyword>
<accession>A0A510KYL1</accession>
<keyword evidence="6" id="KW-1185">Reference proteome</keyword>
<evidence type="ECO:0000313" key="5">
    <source>
        <dbReference type="Proteomes" id="UP000321378"/>
    </source>
</evidence>
<reference evidence="4 5" key="2">
    <citation type="submission" date="2019-07" db="EMBL/GenBank/DDBJ databases">
        <title>Complete Genome Sequence of Leptotrichia trevisanii Strain JMUB3935.</title>
        <authorList>
            <person name="Watanabe S."/>
            <person name="Cui L."/>
        </authorList>
    </citation>
    <scope>NUCLEOTIDE SEQUENCE [LARGE SCALE GENOMIC DNA]</scope>
    <source>
        <strain evidence="4 5">JMUB3935</strain>
    </source>
</reference>
<evidence type="ECO:0000313" key="3">
    <source>
        <dbReference type="EMBL" id="BBM44583.1"/>
    </source>
</evidence>
<dbReference type="AlphaFoldDB" id="A0A510KYL1"/>
<dbReference type="RefSeq" id="WP_026748799.1">
    <property type="nucleotide sequence ID" value="NZ_AP019831.1"/>
</dbReference>
<dbReference type="Gene3D" id="2.40.128.270">
    <property type="match status" value="3"/>
</dbReference>
<dbReference type="InterPro" id="IPR038670">
    <property type="entry name" value="HslJ-like_sf"/>
</dbReference>
<dbReference type="InterPro" id="IPR053147">
    <property type="entry name" value="Hsp_HslJ-like"/>
</dbReference>
<gene>
    <name evidence="3" type="ORF">JMUB3870_0701</name>
    <name evidence="4" type="ORF">JMUB3935_0710</name>
</gene>
<feature type="chain" id="PRO_5044617052" description="DUF306 domain-containing protein" evidence="1">
    <location>
        <begin position="24"/>
        <end position="399"/>
    </location>
</feature>
<evidence type="ECO:0000313" key="4">
    <source>
        <dbReference type="EMBL" id="BBM51732.1"/>
    </source>
</evidence>
<feature type="signal peptide" evidence="1">
    <location>
        <begin position="1"/>
        <end position="23"/>
    </location>
</feature>
<dbReference type="Proteomes" id="UP000422644">
    <property type="component" value="Chromosome"/>
</dbReference>
<protein>
    <recommendedName>
        <fullName evidence="2">DUF306 domain-containing protein</fullName>
    </recommendedName>
</protein>
<dbReference type="EMBL" id="AP019840">
    <property type="protein sequence ID" value="BBM51732.1"/>
    <property type="molecule type" value="Genomic_DNA"/>
</dbReference>
<organism evidence="4 5">
    <name type="scientific">Leptotrichia trevisanii</name>
    <dbReference type="NCBI Taxonomy" id="109328"/>
    <lineage>
        <taxon>Bacteria</taxon>
        <taxon>Fusobacteriati</taxon>
        <taxon>Fusobacteriota</taxon>
        <taxon>Fusobacteriia</taxon>
        <taxon>Fusobacteriales</taxon>
        <taxon>Leptotrichiaceae</taxon>
        <taxon>Leptotrichia</taxon>
    </lineage>
</organism>
<evidence type="ECO:0000259" key="2">
    <source>
        <dbReference type="Pfam" id="PF03724"/>
    </source>
</evidence>
<name>A0A510KYL1_9FUSO</name>
<feature type="domain" description="DUF306" evidence="2">
    <location>
        <begin position="33"/>
        <end position="142"/>
    </location>
</feature>
<dbReference type="PANTHER" id="PTHR35535">
    <property type="entry name" value="HEAT SHOCK PROTEIN HSLJ"/>
    <property type="match status" value="1"/>
</dbReference>
<dbReference type="OrthoDB" id="95216at2"/>
<dbReference type="PANTHER" id="PTHR35535:SF1">
    <property type="entry name" value="HEAT SHOCK PROTEIN HSLJ"/>
    <property type="match status" value="1"/>
</dbReference>
<evidence type="ECO:0000256" key="1">
    <source>
        <dbReference type="SAM" id="SignalP"/>
    </source>
</evidence>
<dbReference type="Pfam" id="PF03724">
    <property type="entry name" value="META"/>
    <property type="match status" value="3"/>
</dbReference>